<evidence type="ECO:0000256" key="1">
    <source>
        <dbReference type="ARBA" id="ARBA00022553"/>
    </source>
</evidence>
<feature type="compositionally biased region" description="Polar residues" evidence="2">
    <location>
        <begin position="310"/>
        <end position="320"/>
    </location>
</feature>
<reference evidence="3" key="1">
    <citation type="submission" date="2022-07" db="EMBL/GenBank/DDBJ databases">
        <title>Chromosome-level genome of Muraenolepis orangiensis.</title>
        <authorList>
            <person name="Kim J."/>
        </authorList>
    </citation>
    <scope>NUCLEOTIDE SEQUENCE</scope>
    <source>
        <strain evidence="3">KU_S4_2022</strain>
        <tissue evidence="3">Muscle</tissue>
    </source>
</reference>
<organism evidence="3 4">
    <name type="scientific">Muraenolepis orangiensis</name>
    <name type="common">Patagonian moray cod</name>
    <dbReference type="NCBI Taxonomy" id="630683"/>
    <lineage>
        <taxon>Eukaryota</taxon>
        <taxon>Metazoa</taxon>
        <taxon>Chordata</taxon>
        <taxon>Craniata</taxon>
        <taxon>Vertebrata</taxon>
        <taxon>Euteleostomi</taxon>
        <taxon>Actinopterygii</taxon>
        <taxon>Neopterygii</taxon>
        <taxon>Teleostei</taxon>
        <taxon>Neoteleostei</taxon>
        <taxon>Acanthomorphata</taxon>
        <taxon>Zeiogadaria</taxon>
        <taxon>Gadariae</taxon>
        <taxon>Gadiformes</taxon>
        <taxon>Muraenolepidoidei</taxon>
        <taxon>Muraenolepididae</taxon>
        <taxon>Muraenolepis</taxon>
    </lineage>
</organism>
<evidence type="ECO:0000313" key="4">
    <source>
        <dbReference type="Proteomes" id="UP001148018"/>
    </source>
</evidence>
<gene>
    <name evidence="3" type="ORF">NHX12_020310</name>
</gene>
<name>A0A9Q0EUU4_9TELE</name>
<dbReference type="EMBL" id="JANIIK010000036">
    <property type="protein sequence ID" value="KAJ3612033.1"/>
    <property type="molecule type" value="Genomic_DNA"/>
</dbReference>
<dbReference type="PANTHER" id="PTHR16095:SF9">
    <property type="entry name" value="PROLINE AND SERINE-RICH PROTEIN 2"/>
    <property type="match status" value="1"/>
</dbReference>
<evidence type="ECO:0000256" key="2">
    <source>
        <dbReference type="SAM" id="MobiDB-lite"/>
    </source>
</evidence>
<sequence>MDPEAVTLKQLEQECLQFFESTIDSLDDSIEEGDEQNQRAAGLASEVLDRPTAAFRPVSSVLNSSPAGSPGPQSRTANLRDHDIIDLVRPEPDLVQTSPTVPDLHSVAAHPGSPLEVKPWHEAADMAASEYNPPTTAPSSYLTPDGRSNYCPPGCVPTPVLIAQKIAENQGGSTSDIGPSGLHPRRSLEPEPRSSGLAPEHMVKLRPPTSAKPAHFPANISVTHGNKEPNQSLANMNIHERQARMLANLPGTSQHEGREETPPDVAQKELAVPNRSVSFRDPTPSKSRMEALSKLGLRGRAQSGDVSLYVTPQSVTSGQMAPTLPRDGESSRSPAVRRAASDRMKTDSKQDAVPANSSVLTGSVEKKVYVRPPPGEVVHPAQVESKPLPLSPPPKVASLDFNSYGGKSAVIKPGVPSKGDPSPAQDSPDGKAPPSGAGRDNVYKSPVMPPSSHLPDILSAHIDQRRTLPPPPPPVVEVNDFGGRTLTINPSAGSSFSGPTRTARAPPPSTATKPLTHRSSVNLPRPAAASPEARRRSASTKAPAFRSQGITVQFSGKGAMDESRRAALRKLGLMRDAC</sequence>
<feature type="compositionally biased region" description="Polar residues" evidence="2">
    <location>
        <begin position="60"/>
        <end position="77"/>
    </location>
</feature>
<feature type="region of interest" description="Disordered" evidence="2">
    <location>
        <begin position="59"/>
        <end position="79"/>
    </location>
</feature>
<feature type="region of interest" description="Disordered" evidence="2">
    <location>
        <begin position="170"/>
        <end position="199"/>
    </location>
</feature>
<evidence type="ECO:0008006" key="5">
    <source>
        <dbReference type="Google" id="ProtNLM"/>
    </source>
</evidence>
<evidence type="ECO:0000313" key="3">
    <source>
        <dbReference type="EMBL" id="KAJ3612033.1"/>
    </source>
</evidence>
<protein>
    <recommendedName>
        <fullName evidence="5">Proline and serine-rich protein 2</fullName>
    </recommendedName>
</protein>
<dbReference type="OrthoDB" id="8725016at2759"/>
<dbReference type="Proteomes" id="UP001148018">
    <property type="component" value="Unassembled WGS sequence"/>
</dbReference>
<accession>A0A9Q0EUU4</accession>
<keyword evidence="4" id="KW-1185">Reference proteome</keyword>
<keyword evidence="1" id="KW-0597">Phosphoprotein</keyword>
<comment type="caution">
    <text evidence="3">The sequence shown here is derived from an EMBL/GenBank/DDBJ whole genome shotgun (WGS) entry which is preliminary data.</text>
</comment>
<feature type="compositionally biased region" description="Polar residues" evidence="2">
    <location>
        <begin position="486"/>
        <end position="498"/>
    </location>
</feature>
<feature type="compositionally biased region" description="Basic and acidic residues" evidence="2">
    <location>
        <begin position="339"/>
        <end position="350"/>
    </location>
</feature>
<proteinExistence type="predicted"/>
<feature type="region of interest" description="Disordered" evidence="2">
    <location>
        <begin position="310"/>
        <end position="549"/>
    </location>
</feature>
<dbReference type="AlphaFoldDB" id="A0A9Q0EUU4"/>
<dbReference type="PANTHER" id="PTHR16095">
    <property type="entry name" value="TRANSMEMBRANE PROTEIN 143 FAMILY MEMBER"/>
    <property type="match status" value="1"/>
</dbReference>